<evidence type="ECO:0000259" key="9">
    <source>
        <dbReference type="Pfam" id="PF13231"/>
    </source>
</evidence>
<organism evidence="10 11">
    <name type="scientific">Methanobacterium congolense</name>
    <dbReference type="NCBI Taxonomy" id="118062"/>
    <lineage>
        <taxon>Archaea</taxon>
        <taxon>Methanobacteriati</taxon>
        <taxon>Methanobacteriota</taxon>
        <taxon>Methanomada group</taxon>
        <taxon>Methanobacteria</taxon>
        <taxon>Methanobacteriales</taxon>
        <taxon>Methanobacteriaceae</taxon>
        <taxon>Methanobacterium</taxon>
    </lineage>
</organism>
<feature type="transmembrane region" description="Helical" evidence="8">
    <location>
        <begin position="280"/>
        <end position="305"/>
    </location>
</feature>
<feature type="domain" description="Glycosyltransferase RgtA/B/C/D-like" evidence="9">
    <location>
        <begin position="79"/>
        <end position="233"/>
    </location>
</feature>
<feature type="transmembrane region" description="Helical" evidence="8">
    <location>
        <begin position="131"/>
        <end position="164"/>
    </location>
</feature>
<keyword evidence="11" id="KW-1185">Reference proteome</keyword>
<feature type="transmembrane region" description="Helical" evidence="8">
    <location>
        <begin position="435"/>
        <end position="458"/>
    </location>
</feature>
<keyword evidence="5 8" id="KW-0812">Transmembrane</keyword>
<name>A0A1D3L370_9EURY</name>
<dbReference type="InterPro" id="IPR050297">
    <property type="entry name" value="LipidA_mod_glycosyltrf_83"/>
</dbReference>
<dbReference type="GO" id="GO:0016763">
    <property type="term" value="F:pentosyltransferase activity"/>
    <property type="evidence" value="ECO:0007669"/>
    <property type="project" value="TreeGrafter"/>
</dbReference>
<keyword evidence="6 8" id="KW-1133">Transmembrane helix</keyword>
<keyword evidence="7 8" id="KW-0472">Membrane</keyword>
<dbReference type="PANTHER" id="PTHR33908">
    <property type="entry name" value="MANNOSYLTRANSFERASE YKCB-RELATED"/>
    <property type="match status" value="1"/>
</dbReference>
<accession>A0A1D3L370</accession>
<dbReference type="GO" id="GO:0005886">
    <property type="term" value="C:plasma membrane"/>
    <property type="evidence" value="ECO:0007669"/>
    <property type="project" value="UniProtKB-SubCell"/>
</dbReference>
<dbReference type="InterPro" id="IPR038731">
    <property type="entry name" value="RgtA/B/C-like"/>
</dbReference>
<protein>
    <recommendedName>
        <fullName evidence="9">Glycosyltransferase RgtA/B/C/D-like domain-containing protein</fullName>
    </recommendedName>
</protein>
<feature type="transmembrane region" description="Helical" evidence="8">
    <location>
        <begin position="380"/>
        <end position="397"/>
    </location>
</feature>
<feature type="transmembrane region" description="Helical" evidence="8">
    <location>
        <begin position="176"/>
        <end position="206"/>
    </location>
</feature>
<dbReference type="STRING" id="118062.MCBB_1462"/>
<feature type="transmembrane region" description="Helical" evidence="8">
    <location>
        <begin position="95"/>
        <end position="119"/>
    </location>
</feature>
<dbReference type="Pfam" id="PF13231">
    <property type="entry name" value="PMT_2"/>
    <property type="match status" value="1"/>
</dbReference>
<gene>
    <name evidence="10" type="ORF">MCBB_1462</name>
</gene>
<keyword evidence="2" id="KW-1003">Cell membrane</keyword>
<keyword evidence="3" id="KW-0328">Glycosyltransferase</keyword>
<dbReference type="Proteomes" id="UP000094707">
    <property type="component" value="Chromosome I"/>
</dbReference>
<proteinExistence type="predicted"/>
<feature type="transmembrane region" description="Helical" evidence="8">
    <location>
        <begin position="24"/>
        <end position="45"/>
    </location>
</feature>
<evidence type="ECO:0000313" key="11">
    <source>
        <dbReference type="Proteomes" id="UP000094707"/>
    </source>
</evidence>
<keyword evidence="4" id="KW-0808">Transferase</keyword>
<dbReference type="AlphaFoldDB" id="A0A1D3L370"/>
<evidence type="ECO:0000256" key="5">
    <source>
        <dbReference type="ARBA" id="ARBA00022692"/>
    </source>
</evidence>
<evidence type="ECO:0000256" key="8">
    <source>
        <dbReference type="SAM" id="Phobius"/>
    </source>
</evidence>
<evidence type="ECO:0000256" key="7">
    <source>
        <dbReference type="ARBA" id="ARBA00023136"/>
    </source>
</evidence>
<evidence type="ECO:0000256" key="3">
    <source>
        <dbReference type="ARBA" id="ARBA00022676"/>
    </source>
</evidence>
<sequence length="576" mass="67202">MIYLDNDNKFGKKFLTLYNSLKKYSHYISPIVLMLVVSIVTYYRVMIQMEIGPIWDTCDFLSNALLFAGQGTGYADLTRPPFLSFLTSLFFRLGYVSPTVIFALDGAIFVFGVIGFYLLLKIRFSDMESLLGALLFSTFPIVLLFAGFGLTDVPSLSFSIWAIYFTVLAVKRNSKFFYLAFPFFVLAFLTRYAIAFVIFPMLIYILINKRFVKYIRDILIGIFVSFLSLIPCLLFFYSTFGNPLYPFSTFFGVTTTSSPISSENFAYHPNLFYFILKSPVYIGTVGFIFLLIILFGFFIFTSIKLKKGDLKVKNHLKYYFNVKNNFTKLKILIILLLIIIFVGTFGKITYMLSELIFFALLWFSYDLLKNIDIKNMDLNLLFLSWFMAFFIFHSVYVMKDGRYFLTMTPAISYFLILGLREVSNKLTFGLKNKHIILYLFTIFLLGMMLLSTTCYLLDLKKPQSNIELINEDMISASHWFVNYDADYKNKTIYSDEWPYTGWYLKMHIGMMPIFRDNQKFYCGVKDYSFNSNDNTAFNNYLDAENVDYYFCVRKGLNLTHYKPIKQFGDVVIYKKN</sequence>
<feature type="transmembrane region" description="Helical" evidence="8">
    <location>
        <begin position="218"/>
        <end position="240"/>
    </location>
</feature>
<evidence type="ECO:0000256" key="6">
    <source>
        <dbReference type="ARBA" id="ARBA00022989"/>
    </source>
</evidence>
<comment type="subcellular location">
    <subcellularLocation>
        <location evidence="1">Cell membrane</location>
        <topology evidence="1">Multi-pass membrane protein</topology>
    </subcellularLocation>
</comment>
<evidence type="ECO:0000256" key="4">
    <source>
        <dbReference type="ARBA" id="ARBA00022679"/>
    </source>
</evidence>
<evidence type="ECO:0000256" key="1">
    <source>
        <dbReference type="ARBA" id="ARBA00004651"/>
    </source>
</evidence>
<evidence type="ECO:0000313" key="10">
    <source>
        <dbReference type="EMBL" id="SCG86018.1"/>
    </source>
</evidence>
<reference evidence="10 11" key="1">
    <citation type="submission" date="2016-08" db="EMBL/GenBank/DDBJ databases">
        <authorList>
            <person name="Seilhamer J.J."/>
        </authorList>
    </citation>
    <scope>NUCLEOTIDE SEQUENCE [LARGE SCALE GENOMIC DNA]</scope>
    <source>
        <strain evidence="10">Buetzberg</strain>
    </source>
</reference>
<feature type="transmembrane region" description="Helical" evidence="8">
    <location>
        <begin position="326"/>
        <end position="344"/>
    </location>
</feature>
<evidence type="ECO:0000256" key="2">
    <source>
        <dbReference type="ARBA" id="ARBA00022475"/>
    </source>
</evidence>
<dbReference type="PATRIC" id="fig|129848.4.peg.1489"/>
<feature type="transmembrane region" description="Helical" evidence="8">
    <location>
        <begin position="403"/>
        <end position="423"/>
    </location>
</feature>
<dbReference type="PANTHER" id="PTHR33908:SF11">
    <property type="entry name" value="MEMBRANE PROTEIN"/>
    <property type="match status" value="1"/>
</dbReference>
<dbReference type="KEGG" id="mcub:MCBB_1462"/>
<dbReference type="EMBL" id="LT607756">
    <property type="protein sequence ID" value="SCG86018.1"/>
    <property type="molecule type" value="Genomic_DNA"/>
</dbReference>
<dbReference type="GO" id="GO:0008610">
    <property type="term" value="P:lipid biosynthetic process"/>
    <property type="evidence" value="ECO:0007669"/>
    <property type="project" value="UniProtKB-ARBA"/>
</dbReference>